<evidence type="ECO:0000313" key="4">
    <source>
        <dbReference type="Proteomes" id="UP001168528"/>
    </source>
</evidence>
<keyword evidence="1" id="KW-0732">Signal</keyword>
<dbReference type="RefSeq" id="WP_302038875.1">
    <property type="nucleotide sequence ID" value="NZ_JAUKPO010000010.1"/>
</dbReference>
<evidence type="ECO:0000259" key="2">
    <source>
        <dbReference type="PROSITE" id="PS50853"/>
    </source>
</evidence>
<dbReference type="Pfam" id="PF13517">
    <property type="entry name" value="FG-GAP_3"/>
    <property type="match status" value="2"/>
</dbReference>
<name>A0ABT8R7I8_9BACT</name>
<feature type="domain" description="Fibronectin type-III" evidence="2">
    <location>
        <begin position="399"/>
        <end position="496"/>
    </location>
</feature>
<dbReference type="InterPro" id="IPR013783">
    <property type="entry name" value="Ig-like_fold"/>
</dbReference>
<dbReference type="Pfam" id="PF13585">
    <property type="entry name" value="CHU_C"/>
    <property type="match status" value="1"/>
</dbReference>
<dbReference type="InterPro" id="IPR003961">
    <property type="entry name" value="FN3_dom"/>
</dbReference>
<dbReference type="SUPFAM" id="SSF69318">
    <property type="entry name" value="Integrin alpha N-terminal domain"/>
    <property type="match status" value="1"/>
</dbReference>
<dbReference type="PANTHER" id="PTHR44103:SF1">
    <property type="entry name" value="PROPROTEIN CONVERTASE P"/>
    <property type="match status" value="1"/>
</dbReference>
<dbReference type="EMBL" id="JAUKPO010000010">
    <property type="protein sequence ID" value="MDO1448070.1"/>
    <property type="molecule type" value="Genomic_DNA"/>
</dbReference>
<dbReference type="InterPro" id="IPR028994">
    <property type="entry name" value="Integrin_alpha_N"/>
</dbReference>
<dbReference type="NCBIfam" id="TIGR04131">
    <property type="entry name" value="Bac_Flav_CTERM"/>
    <property type="match status" value="1"/>
</dbReference>
<reference evidence="3" key="1">
    <citation type="submission" date="2023-07" db="EMBL/GenBank/DDBJ databases">
        <title>The genome sequence of Rhodocytophaga aerolata KACC 12507.</title>
        <authorList>
            <person name="Zhang X."/>
        </authorList>
    </citation>
    <scope>NUCLEOTIDE SEQUENCE</scope>
    <source>
        <strain evidence="3">KACC 12507</strain>
    </source>
</reference>
<dbReference type="PANTHER" id="PTHR44103">
    <property type="entry name" value="PROPROTEIN CONVERTASE P"/>
    <property type="match status" value="1"/>
</dbReference>
<proteinExistence type="predicted"/>
<evidence type="ECO:0000313" key="3">
    <source>
        <dbReference type="EMBL" id="MDO1448070.1"/>
    </source>
</evidence>
<accession>A0ABT8R7I8</accession>
<evidence type="ECO:0000256" key="1">
    <source>
        <dbReference type="ARBA" id="ARBA00022729"/>
    </source>
</evidence>
<comment type="caution">
    <text evidence="3">The sequence shown here is derived from an EMBL/GenBank/DDBJ whole genome shotgun (WGS) entry which is preliminary data.</text>
</comment>
<gene>
    <name evidence="3" type="ORF">Q0590_17485</name>
</gene>
<dbReference type="Gene3D" id="2.130.10.130">
    <property type="entry name" value="Integrin alpha, N-terminal"/>
    <property type="match status" value="1"/>
</dbReference>
<dbReference type="SUPFAM" id="SSF49265">
    <property type="entry name" value="Fibronectin type III"/>
    <property type="match status" value="1"/>
</dbReference>
<protein>
    <submittedName>
        <fullName evidence="3">FG-GAP-like repeat-containing protein</fullName>
    </submittedName>
</protein>
<dbReference type="Proteomes" id="UP001168528">
    <property type="component" value="Unassembled WGS sequence"/>
</dbReference>
<dbReference type="InterPro" id="IPR026341">
    <property type="entry name" value="T9SS_type_B"/>
</dbReference>
<sequence length="621" mass="67486">MYRSRLLLACLIVLLAGLVFSVHVSGQAFSRLSTTGLPALSQAKSVWANFDTTSSKLEVLLTGKTVDGKGFVQAYQLADSATRRFIPFGNELVSLTEVTTAVHDYNHDNLIDLLISGITDNGTPVTKLFANKSRGVFEEVSTPLPGLRKGQVRWVDLDNDGWKDIILNGLTAQDQPLTQIFRYTPSGFVLQTHNLPGMSDGVLLDLQLDNDSRPDLFISGLSASGNPFSALYRNSGNFQFELLSQSIEALYKGSAAAGDFNADGKTDLLLSGLNASDTPVTQLYLQDGETFTPAGFPMPGIYQSSVHLAELTNDGLTDILLAGIEANGNPVAQLLRNGGDGKAYELPAALGNLTTPHFSLVDLTSDGNLEILQTGNAGTNPQIHYLFNLAAKKNLGPMAPTNPQVNKVENQTIFTWSASADDFTAAPVLTYEVYIWSEDSRLYTKTLEISGTDKRRNVVTHGSQGQLTTFTVYDLPEGTYEWGIQSIDNAFETRGKKGICRGGKFTVKPDGVVTEPDPEPVARKEVFIPTLFSPNSDGKNDEFKVYGEGFAELHLRIYDRSGALLFETRDIRTATNNGWDGTNNGRPVPNGTYFWSLSGSYADGTQVQFNSKQSGAINLIR</sequence>
<dbReference type="Gene3D" id="2.60.40.10">
    <property type="entry name" value="Immunoglobulins"/>
    <property type="match status" value="1"/>
</dbReference>
<organism evidence="3 4">
    <name type="scientific">Rhodocytophaga aerolata</name>
    <dbReference type="NCBI Taxonomy" id="455078"/>
    <lineage>
        <taxon>Bacteria</taxon>
        <taxon>Pseudomonadati</taxon>
        <taxon>Bacteroidota</taxon>
        <taxon>Cytophagia</taxon>
        <taxon>Cytophagales</taxon>
        <taxon>Rhodocytophagaceae</taxon>
        <taxon>Rhodocytophaga</taxon>
    </lineage>
</organism>
<dbReference type="InterPro" id="IPR036116">
    <property type="entry name" value="FN3_sf"/>
</dbReference>
<dbReference type="PROSITE" id="PS50853">
    <property type="entry name" value="FN3"/>
    <property type="match status" value="1"/>
</dbReference>
<dbReference type="InterPro" id="IPR013517">
    <property type="entry name" value="FG-GAP"/>
</dbReference>
<keyword evidence="4" id="KW-1185">Reference proteome</keyword>